<evidence type="ECO:0000313" key="2">
    <source>
        <dbReference type="EMBL" id="AEV71997.1"/>
    </source>
</evidence>
<protein>
    <submittedName>
        <fullName evidence="2">GAF domain-containing protein</fullName>
    </submittedName>
</protein>
<dbReference type="PANTHER" id="PTHR43102">
    <property type="entry name" value="SLR1143 PROTEIN"/>
    <property type="match status" value="1"/>
</dbReference>
<dbReference type="Proteomes" id="UP000005442">
    <property type="component" value="Chromosome"/>
</dbReference>
<dbReference type="STRING" id="710685.MycrhN_1380"/>
<accession>G8RYA6</accession>
<dbReference type="eggNOG" id="COG2203">
    <property type="taxonomic scope" value="Bacteria"/>
</dbReference>
<evidence type="ECO:0000259" key="1">
    <source>
        <dbReference type="Pfam" id="PF01590"/>
    </source>
</evidence>
<dbReference type="OrthoDB" id="9151676at2"/>
<dbReference type="KEGG" id="mrh:MycrhN_1380"/>
<dbReference type="InterPro" id="IPR003018">
    <property type="entry name" value="GAF"/>
</dbReference>
<dbReference type="PATRIC" id="fig|710685.3.peg.1388"/>
<evidence type="ECO:0000313" key="3">
    <source>
        <dbReference type="Proteomes" id="UP000005442"/>
    </source>
</evidence>
<organism evidence="2 3">
    <name type="scientific">Mycolicibacterium rhodesiae (strain NBB3)</name>
    <name type="common">Mycobacterium rhodesiae</name>
    <dbReference type="NCBI Taxonomy" id="710685"/>
    <lineage>
        <taxon>Bacteria</taxon>
        <taxon>Bacillati</taxon>
        <taxon>Actinomycetota</taxon>
        <taxon>Actinomycetes</taxon>
        <taxon>Mycobacteriales</taxon>
        <taxon>Mycobacteriaceae</taxon>
        <taxon>Mycolicibacterium</taxon>
    </lineage>
</organism>
<sequence length="220" mass="23025">MPSNEDANSQAAVELSDLERRELKQGLVAAVVGAGVDDDASALLTQQLAANPDALNPVIQPVLSDPSRLDALRSTGLMQNGASITLDTVALLAAEALRAPFVAVSLIDESSELIAGCNVANEAFERVRPASASISKFAVVSGIPFIVEDAAEHPLMANHPLVVSGQVGSYACIPIFSDDDLAVGSLCAWDTRPVEWTGGQILVLQDMADLASAKIFHRPI</sequence>
<dbReference type="AlphaFoldDB" id="G8RYA6"/>
<dbReference type="PANTHER" id="PTHR43102:SF2">
    <property type="entry name" value="GAF DOMAIN-CONTAINING PROTEIN"/>
    <property type="match status" value="1"/>
</dbReference>
<reference evidence="2 3" key="1">
    <citation type="submission" date="2011-12" db="EMBL/GenBank/DDBJ databases">
        <title>Complete sequence of Mycobacterium rhodesiae NBB3.</title>
        <authorList>
            <consortium name="US DOE Joint Genome Institute"/>
            <person name="Lucas S."/>
            <person name="Han J."/>
            <person name="Lapidus A."/>
            <person name="Cheng J.-F."/>
            <person name="Goodwin L."/>
            <person name="Pitluck S."/>
            <person name="Peters L."/>
            <person name="Mikhailova N."/>
            <person name="Gu W."/>
            <person name="Detter J.C."/>
            <person name="Han C."/>
            <person name="Tapia R."/>
            <person name="Land M."/>
            <person name="Hauser L."/>
            <person name="Kyrpides N."/>
            <person name="Ivanova N."/>
            <person name="Pagani I."/>
            <person name="Mattes T."/>
            <person name="Holmes A."/>
            <person name="Rutledge P."/>
            <person name="Paulsen I."/>
            <person name="Coleman N."/>
            <person name="Woyke T."/>
        </authorList>
    </citation>
    <scope>NUCLEOTIDE SEQUENCE [LARGE SCALE GENOMIC DNA]</scope>
    <source>
        <strain evidence="2 3">NBB3</strain>
    </source>
</reference>
<dbReference type="Gene3D" id="3.30.450.40">
    <property type="match status" value="1"/>
</dbReference>
<dbReference type="HOGENOM" id="CLU_102942_0_0_11"/>
<gene>
    <name evidence="2" type="ordered locus">MycrhN_1380</name>
</gene>
<feature type="domain" description="GAF" evidence="1">
    <location>
        <begin position="85"/>
        <end position="213"/>
    </location>
</feature>
<proteinExistence type="predicted"/>
<name>G8RYA6_MYCRN</name>
<dbReference type="Pfam" id="PF01590">
    <property type="entry name" value="GAF"/>
    <property type="match status" value="1"/>
</dbReference>
<dbReference type="InterPro" id="IPR029016">
    <property type="entry name" value="GAF-like_dom_sf"/>
</dbReference>
<keyword evidence="3" id="KW-1185">Reference proteome</keyword>
<dbReference type="EMBL" id="CP003169">
    <property type="protein sequence ID" value="AEV71997.1"/>
    <property type="molecule type" value="Genomic_DNA"/>
</dbReference>
<dbReference type="SUPFAM" id="SSF55781">
    <property type="entry name" value="GAF domain-like"/>
    <property type="match status" value="1"/>
</dbReference>